<dbReference type="RefSeq" id="WP_281094442.1">
    <property type="nucleotide sequence ID" value="NZ_JARYZI010000006.1"/>
</dbReference>
<reference evidence="1 2" key="1">
    <citation type="submission" date="2023-04" db="EMBL/GenBank/DDBJ databases">
        <title>Fusibacter bizertensis strain WBS, isolated from littoral bottom sediments of the Arctic seas - biochemical and genomic analysis.</title>
        <authorList>
            <person name="Brioukhanov A.L."/>
        </authorList>
    </citation>
    <scope>NUCLEOTIDE SEQUENCE [LARGE SCALE GENOMIC DNA]</scope>
    <source>
        <strain evidence="1 2">WBS</strain>
    </source>
</reference>
<keyword evidence="1" id="KW-0489">Methyltransferase</keyword>
<sequence length="250" mass="28341">MKVKWDYTELAEAYLKRPDYSKKAVEKMLEISGVKKGDHVCDVGAGAAHLTKLLAEKDLIIDAVEPNDAMRNNGKIITEMYDSVTWHDGVGENTGQESGKYKLVTFGSSFNVTDRALALIESDRILEKGGYFACMWNHRDLNDSIQIQIENAIKSRISDYDYGSRREDQTDIIDASGLFEKVQKIEGTVLHEQSIQDCLEGWKSHATLYRQAGDQFENIISDIEDILKSLNSEKIIIPYTTRIWIAKVKK</sequence>
<organism evidence="1 2">
    <name type="scientific">Fusibacter bizertensis</name>
    <dbReference type="NCBI Taxonomy" id="1488331"/>
    <lineage>
        <taxon>Bacteria</taxon>
        <taxon>Bacillati</taxon>
        <taxon>Bacillota</taxon>
        <taxon>Clostridia</taxon>
        <taxon>Eubacteriales</taxon>
        <taxon>Eubacteriales Family XII. Incertae Sedis</taxon>
        <taxon>Fusibacter</taxon>
    </lineage>
</organism>
<dbReference type="EC" id="2.1.1.-" evidence="1"/>
<gene>
    <name evidence="1" type="ORF">QE109_10560</name>
</gene>
<dbReference type="EMBL" id="JARYZI010000006">
    <property type="protein sequence ID" value="MDH8678591.1"/>
    <property type="molecule type" value="Genomic_DNA"/>
</dbReference>
<keyword evidence="2" id="KW-1185">Reference proteome</keyword>
<comment type="caution">
    <text evidence="1">The sequence shown here is derived from an EMBL/GenBank/DDBJ whole genome shotgun (WGS) entry which is preliminary data.</text>
</comment>
<dbReference type="GO" id="GO:0032259">
    <property type="term" value="P:methylation"/>
    <property type="evidence" value="ECO:0007669"/>
    <property type="project" value="UniProtKB-KW"/>
</dbReference>
<protein>
    <submittedName>
        <fullName evidence="1">Class I SAM-dependent methyltransferase</fullName>
        <ecNumber evidence="1">2.1.1.-</ecNumber>
    </submittedName>
</protein>
<dbReference type="Gene3D" id="3.40.50.150">
    <property type="entry name" value="Vaccinia Virus protein VP39"/>
    <property type="match status" value="1"/>
</dbReference>
<evidence type="ECO:0000313" key="1">
    <source>
        <dbReference type="EMBL" id="MDH8678591.1"/>
    </source>
</evidence>
<name>A0ABT6NDW3_9FIRM</name>
<dbReference type="Pfam" id="PF01209">
    <property type="entry name" value="Ubie_methyltran"/>
    <property type="match status" value="1"/>
</dbReference>
<dbReference type="GO" id="GO:0008168">
    <property type="term" value="F:methyltransferase activity"/>
    <property type="evidence" value="ECO:0007669"/>
    <property type="project" value="UniProtKB-KW"/>
</dbReference>
<accession>A0ABT6NDW3</accession>
<dbReference type="SUPFAM" id="SSF53335">
    <property type="entry name" value="S-adenosyl-L-methionine-dependent methyltransferases"/>
    <property type="match status" value="1"/>
</dbReference>
<proteinExistence type="predicted"/>
<evidence type="ECO:0000313" key="2">
    <source>
        <dbReference type="Proteomes" id="UP001158045"/>
    </source>
</evidence>
<dbReference type="InterPro" id="IPR029063">
    <property type="entry name" value="SAM-dependent_MTases_sf"/>
</dbReference>
<dbReference type="Proteomes" id="UP001158045">
    <property type="component" value="Unassembled WGS sequence"/>
</dbReference>
<keyword evidence="1" id="KW-0808">Transferase</keyword>